<dbReference type="AlphaFoldDB" id="A0A1H3PCF8"/>
<name>A0A1H3PCF8_9FIRM</name>
<evidence type="ECO:0000256" key="2">
    <source>
        <dbReference type="ARBA" id="ARBA00023180"/>
    </source>
</evidence>
<sequence>MFWSKKKKKMPDFLIIGAQKSGTTSLYNYLIQHPNIYAAIQKEIHYFDSKFDKPKEWYGECFPSLKTDEEHITGEATPYYIFHPLAPIRIKKMIPKSKIIILLRNPIDRAFSHYHHAVRNLGETMTFENAIEKESERLRGELEKFYENPYYHSYNYQHFSYLKRGIYVDQLEVWYSLFPRKQILVLEYENFFGDLPASMGIVCEFLEVSMHSFECKPLNVGKYTKMAPETRVGLRAYFEPHNQRLYRYLGRTYNWK</sequence>
<dbReference type="Proteomes" id="UP000199230">
    <property type="component" value="Unassembled WGS sequence"/>
</dbReference>
<keyword evidence="2" id="KW-0325">Glycoprotein</keyword>
<dbReference type="SUPFAM" id="SSF52540">
    <property type="entry name" value="P-loop containing nucleoside triphosphate hydrolases"/>
    <property type="match status" value="1"/>
</dbReference>
<keyword evidence="5" id="KW-1185">Reference proteome</keyword>
<feature type="domain" description="Sulfotransferase" evidence="3">
    <location>
        <begin position="11"/>
        <end position="211"/>
    </location>
</feature>
<dbReference type="InterPro" id="IPR000863">
    <property type="entry name" value="Sulfotransferase_dom"/>
</dbReference>
<keyword evidence="1 4" id="KW-0808">Transferase</keyword>
<dbReference type="InterPro" id="IPR027417">
    <property type="entry name" value="P-loop_NTPase"/>
</dbReference>
<dbReference type="Pfam" id="PF00685">
    <property type="entry name" value="Sulfotransfer_1"/>
    <property type="match status" value="1"/>
</dbReference>
<dbReference type="InterPro" id="IPR037359">
    <property type="entry name" value="NST/OST"/>
</dbReference>
<evidence type="ECO:0000313" key="4">
    <source>
        <dbReference type="EMBL" id="SDY98748.1"/>
    </source>
</evidence>
<dbReference type="RefSeq" id="WP_207646067.1">
    <property type="nucleotide sequence ID" value="NZ_FNPV01000006.1"/>
</dbReference>
<dbReference type="Gene3D" id="3.40.50.300">
    <property type="entry name" value="P-loop containing nucleotide triphosphate hydrolases"/>
    <property type="match status" value="1"/>
</dbReference>
<reference evidence="4 5" key="1">
    <citation type="submission" date="2016-10" db="EMBL/GenBank/DDBJ databases">
        <authorList>
            <person name="de Groot N.N."/>
        </authorList>
    </citation>
    <scope>NUCLEOTIDE SEQUENCE [LARGE SCALE GENOMIC DNA]</scope>
    <source>
        <strain evidence="4 5">APO</strain>
    </source>
</reference>
<dbReference type="PANTHER" id="PTHR10605:SF56">
    <property type="entry name" value="BIFUNCTIONAL HEPARAN SULFATE N-DEACETYLASE_N-SULFOTRANSFERASE"/>
    <property type="match status" value="1"/>
</dbReference>
<evidence type="ECO:0000259" key="3">
    <source>
        <dbReference type="Pfam" id="PF00685"/>
    </source>
</evidence>
<dbReference type="STRING" id="159292.SAMN05192546_106135"/>
<evidence type="ECO:0000256" key="1">
    <source>
        <dbReference type="ARBA" id="ARBA00022679"/>
    </source>
</evidence>
<proteinExistence type="predicted"/>
<protein>
    <submittedName>
        <fullName evidence="4">Sulfotransferase domain-containing protein</fullName>
    </submittedName>
</protein>
<organism evidence="4 5">
    <name type="scientific">Tindallia californiensis</name>
    <dbReference type="NCBI Taxonomy" id="159292"/>
    <lineage>
        <taxon>Bacteria</taxon>
        <taxon>Bacillati</taxon>
        <taxon>Bacillota</taxon>
        <taxon>Clostridia</taxon>
        <taxon>Peptostreptococcales</taxon>
        <taxon>Tindalliaceae</taxon>
        <taxon>Tindallia</taxon>
    </lineage>
</organism>
<dbReference type="EMBL" id="FNPV01000006">
    <property type="protein sequence ID" value="SDY98748.1"/>
    <property type="molecule type" value="Genomic_DNA"/>
</dbReference>
<evidence type="ECO:0000313" key="5">
    <source>
        <dbReference type="Proteomes" id="UP000199230"/>
    </source>
</evidence>
<gene>
    <name evidence="4" type="ORF">SAMN05192546_106135</name>
</gene>
<dbReference type="GO" id="GO:0008146">
    <property type="term" value="F:sulfotransferase activity"/>
    <property type="evidence" value="ECO:0007669"/>
    <property type="project" value="InterPro"/>
</dbReference>
<dbReference type="PANTHER" id="PTHR10605">
    <property type="entry name" value="HEPARAN SULFATE SULFOTRANSFERASE"/>
    <property type="match status" value="1"/>
</dbReference>
<accession>A0A1H3PCF8</accession>